<evidence type="ECO:0000256" key="2">
    <source>
        <dbReference type="ARBA" id="ARBA00012727"/>
    </source>
</evidence>
<dbReference type="InterPro" id="IPR012340">
    <property type="entry name" value="NA-bd_OB-fold"/>
</dbReference>
<evidence type="ECO:0000256" key="1">
    <source>
        <dbReference type="ARBA" id="ARBA00007572"/>
    </source>
</evidence>
<protein>
    <recommendedName>
        <fullName evidence="2">DNA ligase (ATP)</fullName>
        <ecNumber evidence="2">6.5.1.1</ecNumber>
    </recommendedName>
</protein>
<dbReference type="NCBIfam" id="TIGR02779">
    <property type="entry name" value="NHEJ_ligase_lig"/>
    <property type="match status" value="1"/>
</dbReference>
<comment type="similarity">
    <text evidence="1">Belongs to the ATP-dependent DNA ligase family.</text>
</comment>
<comment type="catalytic activity">
    <reaction evidence="4">
        <text>ATP + (deoxyribonucleotide)n-3'-hydroxyl + 5'-phospho-(deoxyribonucleotide)m = (deoxyribonucleotide)n+m + AMP + diphosphate.</text>
        <dbReference type="EC" id="6.5.1.1"/>
    </reaction>
</comment>
<dbReference type="AlphaFoldDB" id="A0A9Q8YGR1"/>
<dbReference type="CDD" id="cd07906">
    <property type="entry name" value="Adenylation_DNA_ligase_LigD_LigC"/>
    <property type="match status" value="1"/>
</dbReference>
<evidence type="ECO:0000259" key="6">
    <source>
        <dbReference type="PROSITE" id="PS50160"/>
    </source>
</evidence>
<organism evidence="7 8">
    <name type="scientific">Ensifer adhaerens</name>
    <name type="common">Sinorhizobium morelense</name>
    <dbReference type="NCBI Taxonomy" id="106592"/>
    <lineage>
        <taxon>Bacteria</taxon>
        <taxon>Pseudomonadati</taxon>
        <taxon>Pseudomonadota</taxon>
        <taxon>Alphaproteobacteria</taxon>
        <taxon>Hyphomicrobiales</taxon>
        <taxon>Rhizobiaceae</taxon>
        <taxon>Sinorhizobium/Ensifer group</taxon>
        <taxon>Ensifer</taxon>
    </lineage>
</organism>
<evidence type="ECO:0000256" key="3">
    <source>
        <dbReference type="ARBA" id="ARBA00022598"/>
    </source>
</evidence>
<dbReference type="CDD" id="cd07971">
    <property type="entry name" value="OBF_DNA_ligase_LigD"/>
    <property type="match status" value="1"/>
</dbReference>
<dbReference type="SUPFAM" id="SSF56091">
    <property type="entry name" value="DNA ligase/mRNA capping enzyme, catalytic domain"/>
    <property type="match status" value="1"/>
</dbReference>
<dbReference type="EMBL" id="CP098811">
    <property type="protein sequence ID" value="USJ28588.1"/>
    <property type="molecule type" value="Genomic_DNA"/>
</dbReference>
<dbReference type="GO" id="GO:0005524">
    <property type="term" value="F:ATP binding"/>
    <property type="evidence" value="ECO:0007669"/>
    <property type="project" value="InterPro"/>
</dbReference>
<evidence type="ECO:0000256" key="5">
    <source>
        <dbReference type="SAM" id="MobiDB-lite"/>
    </source>
</evidence>
<name>A0A9Q8YGR1_ENSAD</name>
<reference evidence="7" key="1">
    <citation type="submission" date="2022-06" db="EMBL/GenBank/DDBJ databases">
        <title>Physiological and biochemical characterization and genomic elucidation of a strain of the genus Ensifer adhaerens M8 that combines arsenic oxidation and chromium reduction.</title>
        <authorList>
            <person name="Li X."/>
            <person name="Yu c."/>
        </authorList>
    </citation>
    <scope>NUCLEOTIDE SEQUENCE</scope>
    <source>
        <strain evidence="7">M8</strain>
        <plasmid evidence="7">pD</plasmid>
    </source>
</reference>
<dbReference type="InterPro" id="IPR050191">
    <property type="entry name" value="ATP-dep_DNA_ligase"/>
</dbReference>
<dbReference type="Gene3D" id="3.30.1490.70">
    <property type="match status" value="1"/>
</dbReference>
<dbReference type="Pfam" id="PF04679">
    <property type="entry name" value="DNA_ligase_A_C"/>
    <property type="match status" value="1"/>
</dbReference>
<sequence length="346" mass="39315">MARTPRSKPLLQDSDAPIRSKPRRRRDPAQPNLLLDHMPRRIEPSLCLLKAKPPEGPDWAYEIKWDGYRLSIHIEPKGIRILTKNGHDWTNRFPEIEEGARELGVASAIIDGEAVMYDDQGRSDFSLLQSSLGGRAGKTTSPAQFMAFDLMYLDGHDLTKMELRVRRHLLEELISGRPDSAIKFSEAFHVTGAELFRASCDHGLEGIIAKHLGRPYRSGRLGDWVKVKCIQSESFFIVGYERSAGTFRSLMLGAYRGDQVVYVGSVGTGFKMREMSQLRSMMNKLRWTGKKPPVPYAGKRDIVWVAPTIIVEIEFRGWTSEGKLRHSSYKGRRKIQDNAAVYRIKE</sequence>
<feature type="region of interest" description="Disordered" evidence="5">
    <location>
        <begin position="1"/>
        <end position="32"/>
    </location>
</feature>
<dbReference type="Pfam" id="PF01068">
    <property type="entry name" value="DNA_ligase_A_M"/>
    <property type="match status" value="1"/>
</dbReference>
<dbReference type="Gene3D" id="3.30.470.30">
    <property type="entry name" value="DNA ligase/mRNA capping enzyme"/>
    <property type="match status" value="1"/>
</dbReference>
<dbReference type="EC" id="6.5.1.1" evidence="2"/>
<evidence type="ECO:0000256" key="4">
    <source>
        <dbReference type="ARBA" id="ARBA00034003"/>
    </source>
</evidence>
<keyword evidence="7" id="KW-0614">Plasmid</keyword>
<feature type="domain" description="ATP-dependent DNA ligase family profile" evidence="6">
    <location>
        <begin position="136"/>
        <end position="267"/>
    </location>
</feature>
<geneLocation type="plasmid" evidence="7 8">
    <name>pD</name>
</geneLocation>
<dbReference type="Gene3D" id="2.40.50.140">
    <property type="entry name" value="Nucleic acid-binding proteins"/>
    <property type="match status" value="1"/>
</dbReference>
<dbReference type="InterPro" id="IPR014146">
    <property type="entry name" value="LigD_ligase_dom"/>
</dbReference>
<evidence type="ECO:0000313" key="7">
    <source>
        <dbReference type="EMBL" id="USJ28588.1"/>
    </source>
</evidence>
<evidence type="ECO:0000313" key="8">
    <source>
        <dbReference type="Proteomes" id="UP001055460"/>
    </source>
</evidence>
<dbReference type="Proteomes" id="UP001055460">
    <property type="component" value="Plasmid pD"/>
</dbReference>
<proteinExistence type="inferred from homology"/>
<dbReference type="SUPFAM" id="SSF50249">
    <property type="entry name" value="Nucleic acid-binding proteins"/>
    <property type="match status" value="1"/>
</dbReference>
<dbReference type="GO" id="GO:0006310">
    <property type="term" value="P:DNA recombination"/>
    <property type="evidence" value="ECO:0007669"/>
    <property type="project" value="InterPro"/>
</dbReference>
<dbReference type="InterPro" id="IPR012309">
    <property type="entry name" value="DNA_ligase_ATP-dep_C"/>
</dbReference>
<keyword evidence="3 7" id="KW-0436">Ligase</keyword>
<gene>
    <name evidence="7" type="primary">ligD</name>
    <name evidence="7" type="ORF">NE863_36330</name>
</gene>
<dbReference type="PROSITE" id="PS50160">
    <property type="entry name" value="DNA_LIGASE_A3"/>
    <property type="match status" value="1"/>
</dbReference>
<accession>A0A9Q8YGR1</accession>
<dbReference type="InterPro" id="IPR012310">
    <property type="entry name" value="DNA_ligase_ATP-dep_cent"/>
</dbReference>
<dbReference type="GO" id="GO:0006281">
    <property type="term" value="P:DNA repair"/>
    <property type="evidence" value="ECO:0007669"/>
    <property type="project" value="InterPro"/>
</dbReference>
<dbReference type="GO" id="GO:0003910">
    <property type="term" value="F:DNA ligase (ATP) activity"/>
    <property type="evidence" value="ECO:0007669"/>
    <property type="project" value="UniProtKB-EC"/>
</dbReference>
<dbReference type="PANTHER" id="PTHR45674:SF4">
    <property type="entry name" value="DNA LIGASE 1"/>
    <property type="match status" value="1"/>
</dbReference>
<dbReference type="RefSeq" id="WP_252161647.1">
    <property type="nucleotide sequence ID" value="NZ_CP098811.1"/>
</dbReference>
<dbReference type="PANTHER" id="PTHR45674">
    <property type="entry name" value="DNA LIGASE 1/3 FAMILY MEMBER"/>
    <property type="match status" value="1"/>
</dbReference>